<feature type="compositionally biased region" description="Basic and acidic residues" evidence="6">
    <location>
        <begin position="597"/>
        <end position="606"/>
    </location>
</feature>
<evidence type="ECO:0000256" key="1">
    <source>
        <dbReference type="ARBA" id="ARBA00004147"/>
    </source>
</evidence>
<keyword evidence="3" id="KW-0235">DNA replication</keyword>
<protein>
    <submittedName>
        <fullName evidence="8">Nonstructural protein</fullName>
    </submittedName>
</protein>
<dbReference type="SUPFAM" id="SSF52540">
    <property type="entry name" value="P-loop containing nucleoside triphosphate hydrolases"/>
    <property type="match status" value="1"/>
</dbReference>
<keyword evidence="2" id="KW-1048">Host nucleus</keyword>
<dbReference type="EMBL" id="MW046569">
    <property type="protein sequence ID" value="QTE04010.1"/>
    <property type="molecule type" value="Genomic_DNA"/>
</dbReference>
<dbReference type="InterPro" id="IPR027417">
    <property type="entry name" value="P-loop_NTPase"/>
</dbReference>
<evidence type="ECO:0000256" key="4">
    <source>
        <dbReference type="ARBA" id="ARBA00022741"/>
    </source>
</evidence>
<sequence length="668" mass="74829">MQREMERTRPDYGICLWVGSTGTSRDLNTDQAQALLITKDENNWEASDEPTLQRQLALLDMKQFQCCILQINDANGEPIPNPMIYALLLNDLTTVNSWVCTGEYSPQHIFHVHAMVQTSARTDSLRRSMNTAIINLTVSDNFRTQFGQQITLECLKLERCHKPSSMLAYLMKEPLWVCANTERYLQHTFDIDYHGLNDRFKPKPEEYQAPEMNAMTQEIVDAIVAGGCKTFEDVVRTSPSVISKYLHRPGIQNIVTNCLIYVRATGGQWSLELYKNADINPGPIHRVLLHQGIPPAEFDPIFHRWINKLDSKRNCICFFGPSNTGKSAFISGLKQCVPWGEIVNSNSFAFEGLVEACIGVWEEPLCSPELAEKAKQVLEGMTTSIPIKYKRPYKLPKTPIIITTNHPLWRFCTQEEPMFRNRMWIFQFNFAVKDEPYTCRTREHSCECGHCTASRGGAPPDGESESSSLQGTEQSIPTGSESIRSPEESDVGTGSMCGGGTGISRSDNSAYGSSSSSANEQRSDSTRSVVGSSSSIIRFLGHSEHQSGNSGNRICSPESGTTGRLEPDNSSGNLRHDSRGDGSNRGGKQSEKRHHRGDGTNRGEHEILPELVGMGTSKTHQGKIPVQPKKRKLDRKLATITNPYNIPLYVPSKQDWETYLSYLYHWYG</sequence>
<dbReference type="GO" id="GO:0006260">
    <property type="term" value="P:DNA replication"/>
    <property type="evidence" value="ECO:0007669"/>
    <property type="project" value="UniProtKB-KW"/>
</dbReference>
<evidence type="ECO:0000256" key="2">
    <source>
        <dbReference type="ARBA" id="ARBA00022562"/>
    </source>
</evidence>
<dbReference type="GO" id="GO:0005524">
    <property type="term" value="F:ATP binding"/>
    <property type="evidence" value="ECO:0007669"/>
    <property type="project" value="UniProtKB-KW"/>
</dbReference>
<evidence type="ECO:0000256" key="5">
    <source>
        <dbReference type="ARBA" id="ARBA00022840"/>
    </source>
</evidence>
<dbReference type="InterPro" id="IPR001257">
    <property type="entry name" value="Parvovirus_NS1_helicase"/>
</dbReference>
<reference evidence="8" key="1">
    <citation type="submission" date="2020-09" db="EMBL/GenBank/DDBJ databases">
        <authorList>
            <person name="Dai Z."/>
            <person name="Yang S."/>
            <person name="Zhang W."/>
        </authorList>
    </citation>
    <scope>NUCLEOTIDE SEQUENCE</scope>
    <source>
        <strain evidence="8">Par082par01</strain>
    </source>
</reference>
<dbReference type="Pfam" id="PF01057">
    <property type="entry name" value="Parvo_NS1"/>
    <property type="match status" value="1"/>
</dbReference>
<feature type="compositionally biased region" description="Polar residues" evidence="6">
    <location>
        <begin position="546"/>
        <end position="573"/>
    </location>
</feature>
<feature type="compositionally biased region" description="Low complexity" evidence="6">
    <location>
        <begin position="526"/>
        <end position="535"/>
    </location>
</feature>
<feature type="compositionally biased region" description="Low complexity" evidence="6">
    <location>
        <begin position="504"/>
        <end position="517"/>
    </location>
</feature>
<reference evidence="8" key="2">
    <citation type="journal article" date="2022" name="Gigascience">
        <title>Parvovirus dark matter in the cloaca of wild birds.</title>
        <authorList>
            <person name="Dai Z."/>
            <person name="Wang H."/>
            <person name="Wu H."/>
            <person name="Zhang Q."/>
            <person name="Ji L."/>
            <person name="Wang X."/>
            <person name="Shen Q."/>
            <person name="Yang S."/>
            <person name="Ma X."/>
            <person name="Shan T."/>
            <person name="Zhang W."/>
        </authorList>
    </citation>
    <scope>NUCLEOTIDE SEQUENCE</scope>
    <source>
        <strain evidence="8">Par082par01</strain>
    </source>
</reference>
<evidence type="ECO:0000259" key="7">
    <source>
        <dbReference type="PROSITE" id="PS51206"/>
    </source>
</evidence>
<feature type="region of interest" description="Disordered" evidence="6">
    <location>
        <begin position="450"/>
        <end position="606"/>
    </location>
</feature>
<keyword evidence="4" id="KW-0547">Nucleotide-binding</keyword>
<dbReference type="PROSITE" id="PS51206">
    <property type="entry name" value="SF3_HELICASE_1"/>
    <property type="match status" value="1"/>
</dbReference>
<feature type="compositionally biased region" description="Polar residues" evidence="6">
    <location>
        <begin position="465"/>
        <end position="483"/>
    </location>
</feature>
<name>A0A8A4XED3_9VIRU</name>
<dbReference type="GO" id="GO:0042025">
    <property type="term" value="C:host cell nucleus"/>
    <property type="evidence" value="ECO:0007669"/>
    <property type="project" value="UniProtKB-SubCell"/>
</dbReference>
<keyword evidence="5" id="KW-0067">ATP-binding</keyword>
<dbReference type="InterPro" id="IPR014015">
    <property type="entry name" value="Helicase_SF3_DNA-vir"/>
</dbReference>
<proteinExistence type="predicted"/>
<dbReference type="Gene3D" id="3.40.50.300">
    <property type="entry name" value="P-loop containing nucleotide triphosphate hydrolases"/>
    <property type="match status" value="1"/>
</dbReference>
<evidence type="ECO:0000256" key="3">
    <source>
        <dbReference type="ARBA" id="ARBA00022705"/>
    </source>
</evidence>
<feature type="domain" description="SF3 helicase" evidence="7">
    <location>
        <begin position="297"/>
        <end position="443"/>
    </location>
</feature>
<accession>A0A8A4XED3</accession>
<comment type="subcellular location">
    <subcellularLocation>
        <location evidence="1">Host nucleus</location>
    </subcellularLocation>
</comment>
<dbReference type="GO" id="GO:0019079">
    <property type="term" value="P:viral genome replication"/>
    <property type="evidence" value="ECO:0007669"/>
    <property type="project" value="InterPro"/>
</dbReference>
<organism evidence="8">
    <name type="scientific">Ara ararauna Chaphamaparvovirus</name>
    <dbReference type="NCBI Taxonomy" id="2794484"/>
    <lineage>
        <taxon>Viruses</taxon>
        <taxon>Monodnaviria</taxon>
        <taxon>Shotokuvirae</taxon>
        <taxon>Cossaviricota</taxon>
        <taxon>Quintoviricetes</taxon>
        <taxon>Piccovirales</taxon>
        <taxon>Parvoviridae</taxon>
        <taxon>Hamaparvovirinae</taxon>
        <taxon>Chaphamaparvovirus</taxon>
    </lineage>
</organism>
<evidence type="ECO:0000256" key="6">
    <source>
        <dbReference type="SAM" id="MobiDB-lite"/>
    </source>
</evidence>
<evidence type="ECO:0000313" key="8">
    <source>
        <dbReference type="EMBL" id="QTE04010.1"/>
    </source>
</evidence>